<feature type="region of interest" description="Disordered" evidence="1">
    <location>
        <begin position="1"/>
        <end position="33"/>
    </location>
</feature>
<protein>
    <submittedName>
        <fullName evidence="2">Uncharacterized protein</fullName>
    </submittedName>
</protein>
<evidence type="ECO:0000313" key="2">
    <source>
        <dbReference type="EMBL" id="PUZ57367.1"/>
    </source>
</evidence>
<accession>A0A2T7DP66</accession>
<gene>
    <name evidence="2" type="ORF">GQ55_5G425400</name>
</gene>
<evidence type="ECO:0000313" key="3">
    <source>
        <dbReference type="Proteomes" id="UP000244336"/>
    </source>
</evidence>
<sequence length="166" mass="18228">MSGRAHRVKANGNATSHTSGRASPSGRETWHNPAAATSESTLFSLISPPLASLSHSNFRTRCGQARGRQACAGASLLLSLLLPRQAHVAAGDKACRPSATTTGYCSQKVRWRQDPWRSCPDSWRLCSYPSNPLLPHHPWQQRGHVRLPLASQSCRRGKILRQETQI</sequence>
<reference evidence="2 3" key="1">
    <citation type="submission" date="2018-04" db="EMBL/GenBank/DDBJ databases">
        <title>WGS assembly of Panicum hallii var. hallii HAL2.</title>
        <authorList>
            <person name="Lovell J."/>
            <person name="Jenkins J."/>
            <person name="Lowry D."/>
            <person name="Mamidi S."/>
            <person name="Sreedasyam A."/>
            <person name="Weng X."/>
            <person name="Barry K."/>
            <person name="Bonette J."/>
            <person name="Campitelli B."/>
            <person name="Daum C."/>
            <person name="Gordon S."/>
            <person name="Gould B."/>
            <person name="Lipzen A."/>
            <person name="MacQueen A."/>
            <person name="Palacio-Mejia J."/>
            <person name="Plott C."/>
            <person name="Shakirov E."/>
            <person name="Shu S."/>
            <person name="Yoshinaga Y."/>
            <person name="Zane M."/>
            <person name="Rokhsar D."/>
            <person name="Grimwood J."/>
            <person name="Schmutz J."/>
            <person name="Juenger T."/>
        </authorList>
    </citation>
    <scope>NUCLEOTIDE SEQUENCE [LARGE SCALE GENOMIC DNA]</scope>
    <source>
        <strain evidence="3">cv. HAL2</strain>
    </source>
</reference>
<proteinExistence type="predicted"/>
<keyword evidence="3" id="KW-1185">Reference proteome</keyword>
<name>A0A2T7DP66_9POAL</name>
<dbReference type="Proteomes" id="UP000244336">
    <property type="component" value="Chromosome 5"/>
</dbReference>
<dbReference type="Gramene" id="PUZ57367">
    <property type="protein sequence ID" value="PUZ57367"/>
    <property type="gene ID" value="GQ55_5G425400"/>
</dbReference>
<dbReference type="AlphaFoldDB" id="A0A2T7DP66"/>
<feature type="compositionally biased region" description="Polar residues" evidence="1">
    <location>
        <begin position="12"/>
        <end position="22"/>
    </location>
</feature>
<evidence type="ECO:0000256" key="1">
    <source>
        <dbReference type="SAM" id="MobiDB-lite"/>
    </source>
</evidence>
<organism evidence="2 3">
    <name type="scientific">Panicum hallii var. hallii</name>
    <dbReference type="NCBI Taxonomy" id="1504633"/>
    <lineage>
        <taxon>Eukaryota</taxon>
        <taxon>Viridiplantae</taxon>
        <taxon>Streptophyta</taxon>
        <taxon>Embryophyta</taxon>
        <taxon>Tracheophyta</taxon>
        <taxon>Spermatophyta</taxon>
        <taxon>Magnoliopsida</taxon>
        <taxon>Liliopsida</taxon>
        <taxon>Poales</taxon>
        <taxon>Poaceae</taxon>
        <taxon>PACMAD clade</taxon>
        <taxon>Panicoideae</taxon>
        <taxon>Panicodae</taxon>
        <taxon>Paniceae</taxon>
        <taxon>Panicinae</taxon>
        <taxon>Panicum</taxon>
        <taxon>Panicum sect. Panicum</taxon>
    </lineage>
</organism>
<dbReference type="EMBL" id="CM009753">
    <property type="protein sequence ID" value="PUZ57367.1"/>
    <property type="molecule type" value="Genomic_DNA"/>
</dbReference>